<organism evidence="4 5">
    <name type="scientific">Chromobacterium aquaticum</name>
    <dbReference type="NCBI Taxonomy" id="467180"/>
    <lineage>
        <taxon>Bacteria</taxon>
        <taxon>Pseudomonadati</taxon>
        <taxon>Pseudomonadota</taxon>
        <taxon>Betaproteobacteria</taxon>
        <taxon>Neisseriales</taxon>
        <taxon>Chromobacteriaceae</taxon>
        <taxon>Chromobacterium</taxon>
    </lineage>
</organism>
<keyword evidence="1 4" id="KW-0808">Transferase</keyword>
<dbReference type="PANTHER" id="PTHR43877">
    <property type="entry name" value="AMINOALKYLPHOSPHONATE N-ACETYLTRANSFERASE-RELATED-RELATED"/>
    <property type="match status" value="1"/>
</dbReference>
<evidence type="ECO:0000313" key="5">
    <source>
        <dbReference type="Proteomes" id="UP001595999"/>
    </source>
</evidence>
<dbReference type="Gene3D" id="3.40.630.30">
    <property type="match status" value="1"/>
</dbReference>
<dbReference type="InterPro" id="IPR050832">
    <property type="entry name" value="Bact_Acetyltransf"/>
</dbReference>
<dbReference type="EC" id="2.3.-.-" evidence="4"/>
<dbReference type="InterPro" id="IPR000182">
    <property type="entry name" value="GNAT_dom"/>
</dbReference>
<evidence type="ECO:0000313" key="4">
    <source>
        <dbReference type="EMBL" id="MFC4489176.1"/>
    </source>
</evidence>
<reference evidence="5" key="1">
    <citation type="journal article" date="2019" name="Int. J. Syst. Evol. Microbiol.">
        <title>The Global Catalogue of Microorganisms (GCM) 10K type strain sequencing project: providing services to taxonomists for standard genome sequencing and annotation.</title>
        <authorList>
            <consortium name="The Broad Institute Genomics Platform"/>
            <consortium name="The Broad Institute Genome Sequencing Center for Infectious Disease"/>
            <person name="Wu L."/>
            <person name="Ma J."/>
        </authorList>
    </citation>
    <scope>NUCLEOTIDE SEQUENCE [LARGE SCALE GENOMIC DNA]</scope>
    <source>
        <strain evidence="5">CGMCC 4.7608</strain>
    </source>
</reference>
<dbReference type="EMBL" id="JBHSEK010000003">
    <property type="protein sequence ID" value="MFC4489176.1"/>
    <property type="molecule type" value="Genomic_DNA"/>
</dbReference>
<dbReference type="GO" id="GO:0016746">
    <property type="term" value="F:acyltransferase activity"/>
    <property type="evidence" value="ECO:0007669"/>
    <property type="project" value="UniProtKB-KW"/>
</dbReference>
<protein>
    <submittedName>
        <fullName evidence="4">GNAT family N-acetyltransferase</fullName>
        <ecNumber evidence="4">2.3.-.-</ecNumber>
    </submittedName>
</protein>
<dbReference type="Proteomes" id="UP001595999">
    <property type="component" value="Unassembled WGS sequence"/>
</dbReference>
<evidence type="ECO:0000256" key="1">
    <source>
        <dbReference type="ARBA" id="ARBA00022679"/>
    </source>
</evidence>
<dbReference type="CDD" id="cd04301">
    <property type="entry name" value="NAT_SF"/>
    <property type="match status" value="1"/>
</dbReference>
<evidence type="ECO:0000259" key="3">
    <source>
        <dbReference type="PROSITE" id="PS51186"/>
    </source>
</evidence>
<comment type="caution">
    <text evidence="4">The sequence shown here is derived from an EMBL/GenBank/DDBJ whole genome shotgun (WGS) entry which is preliminary data.</text>
</comment>
<name>A0ABV8ZUP0_9NEIS</name>
<dbReference type="SUPFAM" id="SSF55729">
    <property type="entry name" value="Acyl-CoA N-acyltransferases (Nat)"/>
    <property type="match status" value="1"/>
</dbReference>
<evidence type="ECO:0000256" key="2">
    <source>
        <dbReference type="ARBA" id="ARBA00023315"/>
    </source>
</evidence>
<dbReference type="RefSeq" id="WP_231460953.1">
    <property type="nucleotide sequence ID" value="NZ_JAJOHW010000012.1"/>
</dbReference>
<proteinExistence type="predicted"/>
<dbReference type="Pfam" id="PF00583">
    <property type="entry name" value="Acetyltransf_1"/>
    <property type="match status" value="1"/>
</dbReference>
<dbReference type="PROSITE" id="PS51186">
    <property type="entry name" value="GNAT"/>
    <property type="match status" value="1"/>
</dbReference>
<keyword evidence="5" id="KW-1185">Reference proteome</keyword>
<sequence>MSNTLSIRPLRDGDFDAWLPLWRGYQDFYRVELDEAAVQGAWRRFLLPEHAMRGWLAWDGERAVGLVHVVLHPSSWTLGDYCYLQDLFVAQDCRGLGAGRRLIESVCEWARQRQCSRVYWHTHETNATARRLYDQVAENAGFIQYRKLLTPL</sequence>
<dbReference type="PANTHER" id="PTHR43877:SF2">
    <property type="entry name" value="AMINOALKYLPHOSPHONATE N-ACETYLTRANSFERASE-RELATED"/>
    <property type="match status" value="1"/>
</dbReference>
<gene>
    <name evidence="4" type="ORF">ACFO0R_06060</name>
</gene>
<accession>A0ABV8ZUP0</accession>
<dbReference type="InterPro" id="IPR016181">
    <property type="entry name" value="Acyl_CoA_acyltransferase"/>
</dbReference>
<keyword evidence="2 4" id="KW-0012">Acyltransferase</keyword>
<feature type="domain" description="N-acetyltransferase" evidence="3">
    <location>
        <begin position="5"/>
        <end position="152"/>
    </location>
</feature>